<evidence type="ECO:0000256" key="1">
    <source>
        <dbReference type="SAM" id="Coils"/>
    </source>
</evidence>
<evidence type="ECO:0000313" key="3">
    <source>
        <dbReference type="EMBL" id="CAD7423404.1"/>
    </source>
</evidence>
<protein>
    <submittedName>
        <fullName evidence="3">Uncharacterized protein</fullName>
    </submittedName>
</protein>
<name>A0A7R9HHU0_9NEOP</name>
<dbReference type="AlphaFoldDB" id="A0A7R9HHU0"/>
<feature type="compositionally biased region" description="Polar residues" evidence="2">
    <location>
        <begin position="498"/>
        <end position="507"/>
    </location>
</feature>
<feature type="region of interest" description="Disordered" evidence="2">
    <location>
        <begin position="338"/>
        <end position="388"/>
    </location>
</feature>
<accession>A0A7R9HHU0</accession>
<feature type="compositionally biased region" description="Polar residues" evidence="2">
    <location>
        <begin position="170"/>
        <end position="184"/>
    </location>
</feature>
<organism evidence="3">
    <name type="scientific">Timema monikensis</name>
    <dbReference type="NCBI Taxonomy" id="170555"/>
    <lineage>
        <taxon>Eukaryota</taxon>
        <taxon>Metazoa</taxon>
        <taxon>Ecdysozoa</taxon>
        <taxon>Arthropoda</taxon>
        <taxon>Hexapoda</taxon>
        <taxon>Insecta</taxon>
        <taxon>Pterygota</taxon>
        <taxon>Neoptera</taxon>
        <taxon>Polyneoptera</taxon>
        <taxon>Phasmatodea</taxon>
        <taxon>Timematodea</taxon>
        <taxon>Timematoidea</taxon>
        <taxon>Timematidae</taxon>
        <taxon>Timema</taxon>
    </lineage>
</organism>
<feature type="compositionally biased region" description="Low complexity" evidence="2">
    <location>
        <begin position="47"/>
        <end position="66"/>
    </location>
</feature>
<feature type="compositionally biased region" description="Polar residues" evidence="2">
    <location>
        <begin position="341"/>
        <end position="352"/>
    </location>
</feature>
<sequence length="864" mass="95136">MPEEEASVPTGNGASQKNEKGHHNSKRLLYLFRFKYRKKSSSKSSKKTLTNSTSVTPVLTTTTSTNPEERRDKLDRDMKSNWEELPTTLRRRKEKLSAAVLAEFHSDDTPAPGVEPEEVVAYDSSIEKIEEGPVTQIVVAEINDHYAELCFGKSPKLSKKYVPEDRLSNSISISDDESPTISKNKVSEDKLSSNTSNSDHERSDSPCLDQDNDSLECVQINSNSKVEDNNEERNSKENGIGVTLSLNKCSESYAQEKVAHYGKSHKRSASCTHQDVCNNKIYEVLAPVEQENKSVKDLSLMELKKLKDDLQEVLQSTPNVHDESCQSDYFVAAVNCEDPSETSNDQNCLETPSKSDETNKSPLPTEETLQSSIRKDTTLNTSHDPTPLKMEELHVIRLLSRAVSEDSLIMSSGSEEHPSSNSASEDEDQHSHHDSGTDINNPSSSSSSCSEEAPEIAPPPAESRQGSDDSGVDDKVSCWKSCTSSSSSGTKTSAEESPLSQQVEEDNSSTYVSFANLHGSDHSIYEEVGNLHIPRVGYQAGKLEKMKVEVEKLAAPTAEEDAMSYYDAVALDRKSPDANKSKMYASLENVRSVGGANSYHKSNFTTAETKNYFVYNSGIKSEGNDVISEGETNKFIIVEQRECIESETKSLTKTISLKKELLDAGTVVTKLCDVDEQSDTDKGALAKRYSTTTWDEDEGGSGARHQDACGRWKKQETLIHRRNPRMMATILEEGDSGGGGDDRTCTKLSVREILKKFEELGGRMCPQGGEGEEKSATLREIQETLRCLEEKVRHYEASRENSPDQLSRMTDDHLDADRPLGPVGVKGSAPPATDLEVPGSIPGGIIYMFPVRGIVPKGHHGLDS</sequence>
<feature type="region of interest" description="Disordered" evidence="2">
    <location>
        <begin position="1"/>
        <end position="26"/>
    </location>
</feature>
<gene>
    <name evidence="3" type="ORF">TMSB3V08_LOCUS393</name>
</gene>
<reference evidence="3" key="1">
    <citation type="submission" date="2020-11" db="EMBL/GenBank/DDBJ databases">
        <authorList>
            <person name="Tran Van P."/>
        </authorList>
    </citation>
    <scope>NUCLEOTIDE SEQUENCE</scope>
</reference>
<dbReference type="EMBL" id="OB792674">
    <property type="protein sequence ID" value="CAD7423404.1"/>
    <property type="molecule type" value="Genomic_DNA"/>
</dbReference>
<feature type="region of interest" description="Disordered" evidence="2">
    <location>
        <begin position="170"/>
        <end position="213"/>
    </location>
</feature>
<feature type="compositionally biased region" description="Low complexity" evidence="2">
    <location>
        <begin position="478"/>
        <end position="492"/>
    </location>
</feature>
<feature type="compositionally biased region" description="Low complexity" evidence="2">
    <location>
        <begin position="442"/>
        <end position="451"/>
    </location>
</feature>
<feature type="region of interest" description="Disordered" evidence="2">
    <location>
        <begin position="38"/>
        <end position="78"/>
    </location>
</feature>
<feature type="coiled-coil region" evidence="1">
    <location>
        <begin position="771"/>
        <end position="798"/>
    </location>
</feature>
<feature type="compositionally biased region" description="Polar residues" evidence="2">
    <location>
        <begin position="367"/>
        <end position="384"/>
    </location>
</feature>
<evidence type="ECO:0000256" key="2">
    <source>
        <dbReference type="SAM" id="MobiDB-lite"/>
    </source>
</evidence>
<keyword evidence="1" id="KW-0175">Coiled coil</keyword>
<feature type="region of interest" description="Disordered" evidence="2">
    <location>
        <begin position="409"/>
        <end position="507"/>
    </location>
</feature>
<feature type="compositionally biased region" description="Basic and acidic residues" evidence="2">
    <location>
        <begin position="67"/>
        <end position="78"/>
    </location>
</feature>
<proteinExistence type="predicted"/>